<feature type="signal peptide" evidence="2">
    <location>
        <begin position="1"/>
        <end position="19"/>
    </location>
</feature>
<dbReference type="EMBL" id="JACHNY010000005">
    <property type="protein sequence ID" value="MBB4618612.1"/>
    <property type="molecule type" value="Genomic_DNA"/>
</dbReference>
<protein>
    <recommendedName>
        <fullName evidence="5">LPXTG cell wall anchor domain-containing protein</fullName>
    </recommendedName>
</protein>
<evidence type="ECO:0000256" key="2">
    <source>
        <dbReference type="SAM" id="SignalP"/>
    </source>
</evidence>
<dbReference type="AlphaFoldDB" id="A0A7W7AMB2"/>
<proteinExistence type="predicted"/>
<keyword evidence="4" id="KW-1185">Reference proteome</keyword>
<accession>A0A7W7AMB2</accession>
<name>A0A7W7AMB2_9SPHN</name>
<evidence type="ECO:0008006" key="5">
    <source>
        <dbReference type="Google" id="ProtNLM"/>
    </source>
</evidence>
<organism evidence="3 4">
    <name type="scientific">Sphingomonas abaci</name>
    <dbReference type="NCBI Taxonomy" id="237611"/>
    <lineage>
        <taxon>Bacteria</taxon>
        <taxon>Pseudomonadati</taxon>
        <taxon>Pseudomonadota</taxon>
        <taxon>Alphaproteobacteria</taxon>
        <taxon>Sphingomonadales</taxon>
        <taxon>Sphingomonadaceae</taxon>
        <taxon>Sphingomonas</taxon>
    </lineage>
</organism>
<evidence type="ECO:0000313" key="3">
    <source>
        <dbReference type="EMBL" id="MBB4618612.1"/>
    </source>
</evidence>
<feature type="compositionally biased region" description="Low complexity" evidence="1">
    <location>
        <begin position="99"/>
        <end position="123"/>
    </location>
</feature>
<dbReference type="Proteomes" id="UP000574769">
    <property type="component" value="Unassembled WGS sequence"/>
</dbReference>
<feature type="compositionally biased region" description="Pro residues" evidence="1">
    <location>
        <begin position="39"/>
        <end position="49"/>
    </location>
</feature>
<feature type="chain" id="PRO_5031281637" description="LPXTG cell wall anchor domain-containing protein" evidence="2">
    <location>
        <begin position="20"/>
        <end position="374"/>
    </location>
</feature>
<feature type="region of interest" description="Disordered" evidence="1">
    <location>
        <begin position="29"/>
        <end position="128"/>
    </location>
</feature>
<dbReference type="RefSeq" id="WP_184115610.1">
    <property type="nucleotide sequence ID" value="NZ_JACHNY010000005.1"/>
</dbReference>
<gene>
    <name evidence="3" type="ORF">GGQ96_002755</name>
</gene>
<sequence length="374" mass="37894">MRIRATALALLPLATPVVAQQVPPAREDPITAPLVLPSAPSPTPTPAEIPTPAATPSASAAIVPSPARPSPTPRATPRATPVAGPSPTPTPAGRPATQPSPAATPVARATATAPSPSVTASTPSPVPPTAVPTALPVTAAGGESVAWWPILPLLALVAGGWLVLRRRRPVGAADGREDGVLDAGEDAPNAARPAEPAPLPAAPVPPSVTLRPLRIGLNMLTATFEGEIGLASELGIEDVRVSLHLMAASKSEGQAIAALHDAAIGRTVVPAFALPPGGARTVRGIGVLAREATGGLEAAGRPLFVPLVAVRVGWRDARGEHHLIQAFAVGVERVDSAKLAPIWLDQPARSYDQIAARPHGMPMVRGANGNQVLG</sequence>
<evidence type="ECO:0000256" key="1">
    <source>
        <dbReference type="SAM" id="MobiDB-lite"/>
    </source>
</evidence>
<feature type="compositionally biased region" description="Low complexity" evidence="1">
    <location>
        <begin position="50"/>
        <end position="65"/>
    </location>
</feature>
<keyword evidence="2" id="KW-0732">Signal</keyword>
<feature type="region of interest" description="Disordered" evidence="1">
    <location>
        <begin position="174"/>
        <end position="205"/>
    </location>
</feature>
<feature type="compositionally biased region" description="Pro residues" evidence="1">
    <location>
        <begin position="195"/>
        <end position="205"/>
    </location>
</feature>
<comment type="caution">
    <text evidence="3">The sequence shown here is derived from an EMBL/GenBank/DDBJ whole genome shotgun (WGS) entry which is preliminary data.</text>
</comment>
<evidence type="ECO:0000313" key="4">
    <source>
        <dbReference type="Proteomes" id="UP000574769"/>
    </source>
</evidence>
<reference evidence="3 4" key="1">
    <citation type="submission" date="2020-08" db="EMBL/GenBank/DDBJ databases">
        <title>Genomic Encyclopedia of Type Strains, Phase IV (KMG-IV): sequencing the most valuable type-strain genomes for metagenomic binning, comparative biology and taxonomic classification.</title>
        <authorList>
            <person name="Goeker M."/>
        </authorList>
    </citation>
    <scope>NUCLEOTIDE SEQUENCE [LARGE SCALE GENOMIC DNA]</scope>
    <source>
        <strain evidence="3 4">DSM 15867</strain>
    </source>
</reference>